<dbReference type="AlphaFoldDB" id="A0A939EV07"/>
<dbReference type="EMBL" id="JAFLQZ010000002">
    <property type="protein sequence ID" value="MBO0356992.1"/>
    <property type="molecule type" value="Genomic_DNA"/>
</dbReference>
<reference evidence="2" key="1">
    <citation type="submission" date="2021-03" db="EMBL/GenBank/DDBJ databases">
        <authorList>
            <person name="Kim M.K."/>
        </authorList>
    </citation>
    <scope>NUCLEOTIDE SEQUENCE</scope>
    <source>
        <strain evidence="2">BT186</strain>
    </source>
</reference>
<dbReference type="Proteomes" id="UP000664144">
    <property type="component" value="Unassembled WGS sequence"/>
</dbReference>
<name>A0A939EV07_9BACT</name>
<dbReference type="RefSeq" id="WP_206981145.1">
    <property type="nucleotide sequence ID" value="NZ_JAFLQZ010000002.1"/>
</dbReference>
<evidence type="ECO:0000256" key="1">
    <source>
        <dbReference type="SAM" id="SignalP"/>
    </source>
</evidence>
<sequence length="235" mass="26608">MQRVFLLFLAAALTCCAPGRFTTSTLRPAALTAHRTVAILPFDVEQNRIQLSDIRFPGADTTLTAQQRIRQEWTAKQQWEGRHVAYRLQELFYDQLQAQKPTRGYTVQFQEVRETNRLLQQAGITYENLPDKSLEEVRQALGVDAILSGETLLFQPLPNGVGLAARILLNEPLLGNQSIIPASEATTSLTLYDCRENQLAWRLDFQRTGNNALKPERLAENLVRAALPNFPYSRK</sequence>
<gene>
    <name evidence="2" type="ORF">J0X19_03465</name>
</gene>
<keyword evidence="1" id="KW-0732">Signal</keyword>
<protein>
    <recommendedName>
        <fullName evidence="4">DUF3313 domain-containing protein</fullName>
    </recommendedName>
</protein>
<evidence type="ECO:0000313" key="2">
    <source>
        <dbReference type="EMBL" id="MBO0356992.1"/>
    </source>
</evidence>
<dbReference type="Gene3D" id="3.40.50.10610">
    <property type="entry name" value="ABC-type transport auxiliary lipoprotein component"/>
    <property type="match status" value="1"/>
</dbReference>
<keyword evidence="3" id="KW-1185">Reference proteome</keyword>
<evidence type="ECO:0008006" key="4">
    <source>
        <dbReference type="Google" id="ProtNLM"/>
    </source>
</evidence>
<comment type="caution">
    <text evidence="2">The sequence shown here is derived from an EMBL/GenBank/DDBJ whole genome shotgun (WGS) entry which is preliminary data.</text>
</comment>
<accession>A0A939EV07</accession>
<feature type="signal peptide" evidence="1">
    <location>
        <begin position="1"/>
        <end position="17"/>
    </location>
</feature>
<organism evidence="2 3">
    <name type="scientific">Hymenobacter telluris</name>
    <dbReference type="NCBI Taxonomy" id="2816474"/>
    <lineage>
        <taxon>Bacteria</taxon>
        <taxon>Pseudomonadati</taxon>
        <taxon>Bacteroidota</taxon>
        <taxon>Cytophagia</taxon>
        <taxon>Cytophagales</taxon>
        <taxon>Hymenobacteraceae</taxon>
        <taxon>Hymenobacter</taxon>
    </lineage>
</organism>
<feature type="chain" id="PRO_5037520295" description="DUF3313 domain-containing protein" evidence="1">
    <location>
        <begin position="18"/>
        <end position="235"/>
    </location>
</feature>
<proteinExistence type="predicted"/>
<evidence type="ECO:0000313" key="3">
    <source>
        <dbReference type="Proteomes" id="UP000664144"/>
    </source>
</evidence>